<dbReference type="HOGENOM" id="CLU_1710723_0_0_6"/>
<feature type="chain" id="PRO_5002640278" description="Lipoprotein" evidence="1">
    <location>
        <begin position="22"/>
        <end position="153"/>
    </location>
</feature>
<sequence length="153" mass="17289">MLRIRRSAPALILVLALALVAAGCERSGPSPTESEVRDLLFEDETEFYLGDVKVFELVDFELVSTHERDDGSYLIRVRKEVAITEEGVELLRDPGAFGERAFSSDTPLDSLEMVFTLWGFALRQAGQVEPGSTMEHKDELELVRTDQGEWRIW</sequence>
<organism evidence="2 3">
    <name type="scientific">Halorhodospira halophila (strain DSM 244 / SL1)</name>
    <name type="common">Ectothiorhodospira halophila (strain DSM 244 / SL1)</name>
    <dbReference type="NCBI Taxonomy" id="349124"/>
    <lineage>
        <taxon>Bacteria</taxon>
        <taxon>Pseudomonadati</taxon>
        <taxon>Pseudomonadota</taxon>
        <taxon>Gammaproteobacteria</taxon>
        <taxon>Chromatiales</taxon>
        <taxon>Ectothiorhodospiraceae</taxon>
        <taxon>Halorhodospira</taxon>
    </lineage>
</organism>
<keyword evidence="1" id="KW-0732">Signal</keyword>
<dbReference type="AlphaFoldDB" id="A1WZ33"/>
<dbReference type="Proteomes" id="UP000000647">
    <property type="component" value="Chromosome"/>
</dbReference>
<keyword evidence="3" id="KW-1185">Reference proteome</keyword>
<dbReference type="RefSeq" id="WP_011814967.1">
    <property type="nucleotide sequence ID" value="NC_008789.1"/>
</dbReference>
<dbReference type="EMBL" id="CP000544">
    <property type="protein sequence ID" value="ABM62945.1"/>
    <property type="molecule type" value="Genomic_DNA"/>
</dbReference>
<accession>A1WZ33</accession>
<gene>
    <name evidence="2" type="ordered locus">Hhal_2181</name>
</gene>
<dbReference type="PROSITE" id="PS51257">
    <property type="entry name" value="PROKAR_LIPOPROTEIN"/>
    <property type="match status" value="1"/>
</dbReference>
<evidence type="ECO:0000313" key="2">
    <source>
        <dbReference type="EMBL" id="ABM62945.1"/>
    </source>
</evidence>
<name>A1WZ33_HALHL</name>
<evidence type="ECO:0000313" key="3">
    <source>
        <dbReference type="Proteomes" id="UP000000647"/>
    </source>
</evidence>
<proteinExistence type="predicted"/>
<evidence type="ECO:0000256" key="1">
    <source>
        <dbReference type="SAM" id="SignalP"/>
    </source>
</evidence>
<reference evidence="2 3" key="2">
    <citation type="journal article" date="2013" name="Stand. Genomic Sci.">
        <title>Complete genome sequence of Halorhodospira halophila SL1.</title>
        <authorList>
            <person name="Challacombe J.F."/>
            <person name="Majid S."/>
            <person name="Deole R."/>
            <person name="Brettin T.S."/>
            <person name="Bruce D."/>
            <person name="Delano S.F."/>
            <person name="Detter J.C."/>
            <person name="Gleasner C.D."/>
            <person name="Han C.S."/>
            <person name="Misra M."/>
            <person name="Reitenga K.G."/>
            <person name="Mikhailova N."/>
            <person name="Woyke T."/>
            <person name="Pitluck S."/>
            <person name="Nolan M."/>
            <person name="Land M.L."/>
            <person name="Saunders E."/>
            <person name="Tapia R."/>
            <person name="Lapidus A."/>
            <person name="Ivanova N."/>
            <person name="Hoff W.D."/>
        </authorList>
    </citation>
    <scope>NUCLEOTIDE SEQUENCE [LARGE SCALE GENOMIC DNA]</scope>
    <source>
        <strain evidence="3">DSM 244 / SL1</strain>
    </source>
</reference>
<evidence type="ECO:0008006" key="4">
    <source>
        <dbReference type="Google" id="ProtNLM"/>
    </source>
</evidence>
<protein>
    <recommendedName>
        <fullName evidence="4">Lipoprotein</fullName>
    </recommendedName>
</protein>
<dbReference type="STRING" id="349124.Hhal_2181"/>
<feature type="signal peptide" evidence="1">
    <location>
        <begin position="1"/>
        <end position="21"/>
    </location>
</feature>
<dbReference type="KEGG" id="hha:Hhal_2181"/>
<reference evidence="3" key="1">
    <citation type="submission" date="2006-12" db="EMBL/GenBank/DDBJ databases">
        <title>Complete sequence of Halorhodospira halophila SL1.</title>
        <authorList>
            <consortium name="US DOE Joint Genome Institute"/>
            <person name="Copeland A."/>
            <person name="Lucas S."/>
            <person name="Lapidus A."/>
            <person name="Barry K."/>
            <person name="Detter J.C."/>
            <person name="Glavina del Rio T."/>
            <person name="Hammon N."/>
            <person name="Israni S."/>
            <person name="Dalin E."/>
            <person name="Tice H."/>
            <person name="Pitluck S."/>
            <person name="Saunders E."/>
            <person name="Brettin T."/>
            <person name="Bruce D."/>
            <person name="Han C."/>
            <person name="Tapia R."/>
            <person name="Schmutz J."/>
            <person name="Larimer F."/>
            <person name="Land M."/>
            <person name="Hauser L."/>
            <person name="Kyrpides N."/>
            <person name="Mikhailova N."/>
            <person name="Hoff W."/>
            <person name="Richardson P."/>
        </authorList>
    </citation>
    <scope>NUCLEOTIDE SEQUENCE [LARGE SCALE GENOMIC DNA]</scope>
    <source>
        <strain evidence="3">DSM 244 / SL1</strain>
    </source>
</reference>